<organism evidence="3 4">
    <name type="scientific">Smittium mucronatum</name>
    <dbReference type="NCBI Taxonomy" id="133383"/>
    <lineage>
        <taxon>Eukaryota</taxon>
        <taxon>Fungi</taxon>
        <taxon>Fungi incertae sedis</taxon>
        <taxon>Zoopagomycota</taxon>
        <taxon>Kickxellomycotina</taxon>
        <taxon>Harpellomycetes</taxon>
        <taxon>Harpellales</taxon>
        <taxon>Legeriomycetaceae</taxon>
        <taxon>Smittium</taxon>
    </lineage>
</organism>
<dbReference type="Proteomes" id="UP000187455">
    <property type="component" value="Unassembled WGS sequence"/>
</dbReference>
<dbReference type="GO" id="GO:0005737">
    <property type="term" value="C:cytoplasm"/>
    <property type="evidence" value="ECO:0007669"/>
    <property type="project" value="TreeGrafter"/>
</dbReference>
<reference evidence="3 4" key="1">
    <citation type="journal article" date="2016" name="Mol. Biol. Evol.">
        <title>Genome-Wide Survey of Gut Fungi (Harpellales) Reveals the First Horizontally Transferred Ubiquitin Gene from a Mosquito Host.</title>
        <authorList>
            <person name="Wang Y."/>
            <person name="White M.M."/>
            <person name="Kvist S."/>
            <person name="Moncalvo J.M."/>
        </authorList>
    </citation>
    <scope>NUCLEOTIDE SEQUENCE [LARGE SCALE GENOMIC DNA]</scope>
    <source>
        <strain evidence="3 4">ALG-7-W6</strain>
    </source>
</reference>
<protein>
    <submittedName>
        <fullName evidence="3">Proteasome maturation protein</fullName>
    </submittedName>
</protein>
<accession>A0A1R0H1P7</accession>
<dbReference type="STRING" id="133383.A0A1R0H1P7"/>
<dbReference type="PANTHER" id="PTHR12828">
    <property type="entry name" value="PROTEASOME MATURATION PROTEIN UMP1"/>
    <property type="match status" value="1"/>
</dbReference>
<evidence type="ECO:0000313" key="3">
    <source>
        <dbReference type="EMBL" id="OLY83051.1"/>
    </source>
</evidence>
<dbReference type="GO" id="GO:0005634">
    <property type="term" value="C:nucleus"/>
    <property type="evidence" value="ECO:0007669"/>
    <property type="project" value="TreeGrafter"/>
</dbReference>
<comment type="similarity">
    <text evidence="2">Belongs to the POMP/UMP1 family.</text>
</comment>
<name>A0A1R0H1P7_9FUNG</name>
<evidence type="ECO:0000313" key="4">
    <source>
        <dbReference type="Proteomes" id="UP000187455"/>
    </source>
</evidence>
<dbReference type="InterPro" id="IPR008012">
    <property type="entry name" value="Ump1"/>
</dbReference>
<dbReference type="Pfam" id="PF05348">
    <property type="entry name" value="UMP1"/>
    <property type="match status" value="1"/>
</dbReference>
<dbReference type="GO" id="GO:0043248">
    <property type="term" value="P:proteasome assembly"/>
    <property type="evidence" value="ECO:0007669"/>
    <property type="project" value="InterPro"/>
</dbReference>
<dbReference type="OrthoDB" id="15001at2759"/>
<proteinExistence type="inferred from homology"/>
<dbReference type="GO" id="GO:0000502">
    <property type="term" value="C:proteasome complex"/>
    <property type="evidence" value="ECO:0007669"/>
    <property type="project" value="UniProtKB-KW"/>
</dbReference>
<sequence>MSQAIKFNDYGVNDTITNGPKRIDQTLDKVNEFETHLMNIKLNKLESKLEFQKQTFGSHMPLRTILELHSVSKPNRPVFLTPSSNLHLDILNGDDETINVEDILFDESERENLDVHSTIIKNLRL</sequence>
<gene>
    <name evidence="3" type="ORF">AYI68_g2819</name>
</gene>
<dbReference type="EMBL" id="LSSL01001095">
    <property type="protein sequence ID" value="OLY83051.1"/>
    <property type="molecule type" value="Genomic_DNA"/>
</dbReference>
<evidence type="ECO:0000256" key="1">
    <source>
        <dbReference type="ARBA" id="ARBA00023186"/>
    </source>
</evidence>
<dbReference type="AlphaFoldDB" id="A0A1R0H1P7"/>
<keyword evidence="4" id="KW-1185">Reference proteome</keyword>
<dbReference type="PANTHER" id="PTHR12828:SF3">
    <property type="entry name" value="PROTEASOME MATURATION PROTEIN"/>
    <property type="match status" value="1"/>
</dbReference>
<keyword evidence="3" id="KW-0647">Proteasome</keyword>
<comment type="caution">
    <text evidence="3">The sequence shown here is derived from an EMBL/GenBank/DDBJ whole genome shotgun (WGS) entry which is preliminary data.</text>
</comment>
<evidence type="ECO:0000256" key="2">
    <source>
        <dbReference type="ARBA" id="ARBA00043974"/>
    </source>
</evidence>
<keyword evidence="1" id="KW-0143">Chaperone</keyword>